<dbReference type="InterPro" id="IPR027417">
    <property type="entry name" value="P-loop_NTPase"/>
</dbReference>
<keyword evidence="2" id="KW-1185">Reference proteome</keyword>
<reference evidence="1 2" key="1">
    <citation type="submission" date="2024-01" db="EMBL/GenBank/DDBJ databases">
        <title>The complete chloroplast genome sequence of Lithospermum erythrorhizon: insights into the phylogenetic relationship among Boraginaceae species and the maternal lineages of purple gromwells.</title>
        <authorList>
            <person name="Okada T."/>
            <person name="Watanabe K."/>
        </authorList>
    </citation>
    <scope>NUCLEOTIDE SEQUENCE [LARGE SCALE GENOMIC DNA]</scope>
</reference>
<evidence type="ECO:0000313" key="2">
    <source>
        <dbReference type="Proteomes" id="UP001454036"/>
    </source>
</evidence>
<name>A0AAV3RXK5_LITER</name>
<protein>
    <recommendedName>
        <fullName evidence="3">DNA helicase</fullName>
    </recommendedName>
</protein>
<evidence type="ECO:0000313" key="1">
    <source>
        <dbReference type="EMBL" id="GAA0185858.1"/>
    </source>
</evidence>
<dbReference type="PANTHER" id="PTHR10492">
    <property type="match status" value="1"/>
</dbReference>
<dbReference type="PANTHER" id="PTHR10492:SF92">
    <property type="entry name" value="ATP-DEPENDENT DNA HELICASE"/>
    <property type="match status" value="1"/>
</dbReference>
<dbReference type="Proteomes" id="UP001454036">
    <property type="component" value="Unassembled WGS sequence"/>
</dbReference>
<sequence>MRALDDPAFIDFLMKIGDGDEPTNDVGERAILSPKNEFVDDINSMLIQHMPGEALVYISDDLANNVNNQGYYIDYLNTLEPKGLPQHRRQIPIRLCFAMTINKAQGQTLDFVGIYLKQPVFSHGQLYVALSRARKGANGNEMLAIAFSTAIAPISNTLKPFQVFKITNAEIQEASNEYMVIRKNDLQFDSMREIELPNLLTDYSIAFAKDLVDRMIVPVHQVQNIVSTEECKDYWTRAYMQISLDDQELYYIGCNVFDDTGRVTAGAIGLVAEQILQTTAGSLSQVLRLGVKYDLDPKPGGSRRLLLVAYVNDIDPSDAESLGIGPHTLPGNASITGESSVSLSSDVTNLSSTFEKSGHNFPISPLKRQMDNVTICPGDGASPTKKQLTFDDKNDNACAKMPSALLPNSSEASSS</sequence>
<dbReference type="Gene3D" id="3.40.50.300">
    <property type="entry name" value="P-loop containing nucleotide triphosphate hydrolases"/>
    <property type="match status" value="1"/>
</dbReference>
<dbReference type="CDD" id="cd18809">
    <property type="entry name" value="SF1_C_RecD"/>
    <property type="match status" value="1"/>
</dbReference>
<proteinExistence type="predicted"/>
<dbReference type="SUPFAM" id="SSF52540">
    <property type="entry name" value="P-loop containing nucleoside triphosphate hydrolases"/>
    <property type="match status" value="1"/>
</dbReference>
<dbReference type="AlphaFoldDB" id="A0AAV3RXK5"/>
<evidence type="ECO:0008006" key="3">
    <source>
        <dbReference type="Google" id="ProtNLM"/>
    </source>
</evidence>
<organism evidence="1 2">
    <name type="scientific">Lithospermum erythrorhizon</name>
    <name type="common">Purple gromwell</name>
    <name type="synonym">Lithospermum officinale var. erythrorhizon</name>
    <dbReference type="NCBI Taxonomy" id="34254"/>
    <lineage>
        <taxon>Eukaryota</taxon>
        <taxon>Viridiplantae</taxon>
        <taxon>Streptophyta</taxon>
        <taxon>Embryophyta</taxon>
        <taxon>Tracheophyta</taxon>
        <taxon>Spermatophyta</taxon>
        <taxon>Magnoliopsida</taxon>
        <taxon>eudicotyledons</taxon>
        <taxon>Gunneridae</taxon>
        <taxon>Pentapetalae</taxon>
        <taxon>asterids</taxon>
        <taxon>lamiids</taxon>
        <taxon>Boraginales</taxon>
        <taxon>Boraginaceae</taxon>
        <taxon>Boraginoideae</taxon>
        <taxon>Lithospermeae</taxon>
        <taxon>Lithospermum</taxon>
    </lineage>
</organism>
<dbReference type="EMBL" id="BAABME010013142">
    <property type="protein sequence ID" value="GAA0185858.1"/>
    <property type="molecule type" value="Genomic_DNA"/>
</dbReference>
<gene>
    <name evidence="1" type="ORF">LIER_33146</name>
</gene>
<accession>A0AAV3RXK5</accession>
<comment type="caution">
    <text evidence="1">The sequence shown here is derived from an EMBL/GenBank/DDBJ whole genome shotgun (WGS) entry which is preliminary data.</text>
</comment>